<dbReference type="PANTHER" id="PTHR24369">
    <property type="entry name" value="ANTIGEN BSP, PUTATIVE-RELATED"/>
    <property type="match status" value="1"/>
</dbReference>
<evidence type="ECO:0000256" key="2">
    <source>
        <dbReference type="ARBA" id="ARBA00022737"/>
    </source>
</evidence>
<dbReference type="PANTHER" id="PTHR24369:SF213">
    <property type="entry name" value="INSULIN LIKE GROWTH FACTOR BINDING PROTEIN ACID LABILE SUBUNIT"/>
    <property type="match status" value="1"/>
</dbReference>
<dbReference type="AlphaFoldDB" id="A0A3B0KN45"/>
<dbReference type="Proteomes" id="UP000268350">
    <property type="component" value="Unassembled WGS sequence"/>
</dbReference>
<proteinExistence type="predicted"/>
<evidence type="ECO:0000256" key="1">
    <source>
        <dbReference type="ARBA" id="ARBA00022614"/>
    </source>
</evidence>
<keyword evidence="3" id="KW-0472">Membrane</keyword>
<dbReference type="STRING" id="7266.A0A3B0KN45"/>
<accession>A0A3B0KN45</accession>
<sequence>MLPLSLVVKMLEKKKVHSKDKHPKKQLTQFFRSSSKYINSFSIQIMAWMLVTSGLCITANALLRSSSTYDENTRKDRSNEQTYKHNIESKNESQEILELSSKEQRKTLNGISNISEVRCTEISCRVVCSKNEDLYEDMSAIMNKSSCKLMTSIIILNQSRYCLENNWVFKDVYVLDIILSHSHLTAIKSASFNVPIFSKVFRMSWINLKIQELDSGALLGLYSLNNLEINSKLPTMSMAFLQPVQTTLTHLKLNTHFIFYSNLSLFENIYLEKVTYLDLSYNTFLGPLNKRIFIAVPNTTYLYLQHCSITSIEYNAFSDIAHNLKIVDLAYNMLSSVSSIVLTGIHPIYIELEPNNWLCNCELLSLINYVAKNSRIFINVPFCRMPYHFFGILFNHLTNSEINCSLPIEPMITTQKIYVSTTTEKLTHTTAGSQEVFLPRTTIGSGKYTSSYTNEYSYGPIIQLSCSEAIDLNKSVRHDAQRDINTDKVEQDQSNYANNFFVFQPPANDLYLELSDDLSVQVRIDNYNDVDQLNIIWFTEMFDSNKDVRDVDSLYSCVQYSAPFLTIPLHGNHTYTFCMVPMENVAISPLFCQPLYVPVVGEETHNATNFDQNSNKQFSVAMLGLIFFLSTIFGAIIAYLGIKVYPDLLEGSKKVLIIKKLDKTCYISTIAESKYTLDASNRKYVGAQLGNDPLHLYSEETDIIGRDLDIVYKADEYEMPKYLDYSLKEYGDLSLGSKFAPPPLPKRNSNNLILH</sequence>
<dbReference type="Gene3D" id="3.80.10.10">
    <property type="entry name" value="Ribonuclease Inhibitor"/>
    <property type="match status" value="1"/>
</dbReference>
<reference evidence="5" key="1">
    <citation type="submission" date="2018-01" db="EMBL/GenBank/DDBJ databases">
        <authorList>
            <person name="Alioto T."/>
            <person name="Alioto T."/>
        </authorList>
    </citation>
    <scope>NUCLEOTIDE SEQUENCE [LARGE SCALE GENOMIC DNA]</scope>
</reference>
<evidence type="ECO:0000256" key="3">
    <source>
        <dbReference type="SAM" id="Phobius"/>
    </source>
</evidence>
<dbReference type="InterPro" id="IPR050541">
    <property type="entry name" value="LRR_TM_domain-containing"/>
</dbReference>
<keyword evidence="2" id="KW-0677">Repeat</keyword>
<gene>
    <name evidence="4" type="ORF">DGUA_6G020969</name>
</gene>
<dbReference type="OMA" id="KYCYITA"/>
<feature type="transmembrane region" description="Helical" evidence="3">
    <location>
        <begin position="618"/>
        <end position="642"/>
    </location>
</feature>
<keyword evidence="3" id="KW-0812">Transmembrane</keyword>
<evidence type="ECO:0000313" key="5">
    <source>
        <dbReference type="Proteomes" id="UP000268350"/>
    </source>
</evidence>
<dbReference type="OrthoDB" id="26525at2759"/>
<dbReference type="InterPro" id="IPR032675">
    <property type="entry name" value="LRR_dom_sf"/>
</dbReference>
<keyword evidence="5" id="KW-1185">Reference proteome</keyword>
<dbReference type="GO" id="GO:0005886">
    <property type="term" value="C:plasma membrane"/>
    <property type="evidence" value="ECO:0007669"/>
    <property type="project" value="TreeGrafter"/>
</dbReference>
<name>A0A3B0KN45_DROGU</name>
<dbReference type="SUPFAM" id="SSF52058">
    <property type="entry name" value="L domain-like"/>
    <property type="match status" value="1"/>
</dbReference>
<organism evidence="4 5">
    <name type="scientific">Drosophila guanche</name>
    <name type="common">Fruit fly</name>
    <dbReference type="NCBI Taxonomy" id="7266"/>
    <lineage>
        <taxon>Eukaryota</taxon>
        <taxon>Metazoa</taxon>
        <taxon>Ecdysozoa</taxon>
        <taxon>Arthropoda</taxon>
        <taxon>Hexapoda</taxon>
        <taxon>Insecta</taxon>
        <taxon>Pterygota</taxon>
        <taxon>Neoptera</taxon>
        <taxon>Endopterygota</taxon>
        <taxon>Diptera</taxon>
        <taxon>Brachycera</taxon>
        <taxon>Muscomorpha</taxon>
        <taxon>Ephydroidea</taxon>
        <taxon>Drosophilidae</taxon>
        <taxon>Drosophila</taxon>
        <taxon>Sophophora</taxon>
    </lineage>
</organism>
<evidence type="ECO:0000313" key="4">
    <source>
        <dbReference type="EMBL" id="SPP90060.1"/>
    </source>
</evidence>
<dbReference type="EMBL" id="OUUW01000060">
    <property type="protein sequence ID" value="SPP90060.1"/>
    <property type="molecule type" value="Genomic_DNA"/>
</dbReference>
<keyword evidence="1" id="KW-0433">Leucine-rich repeat</keyword>
<keyword evidence="3" id="KW-1133">Transmembrane helix</keyword>
<protein>
    <submittedName>
        <fullName evidence="4">Blast:Leucine-rich repeat-containing protein 70</fullName>
    </submittedName>
</protein>